<dbReference type="InterPro" id="IPR012337">
    <property type="entry name" value="RNaseH-like_sf"/>
</dbReference>
<dbReference type="Gene3D" id="3.30.420.10">
    <property type="entry name" value="Ribonuclease H-like superfamily/Ribonuclease H"/>
    <property type="match status" value="1"/>
</dbReference>
<feature type="domain" description="Exonuclease" evidence="4">
    <location>
        <begin position="6"/>
        <end position="218"/>
    </location>
</feature>
<dbReference type="GO" id="GO:0008408">
    <property type="term" value="F:3'-5' exonuclease activity"/>
    <property type="evidence" value="ECO:0007669"/>
    <property type="project" value="TreeGrafter"/>
</dbReference>
<protein>
    <recommendedName>
        <fullName evidence="4">Exonuclease domain-containing protein</fullName>
    </recommendedName>
</protein>
<keyword evidence="3" id="KW-0269">Exonuclease</keyword>
<name>A0A6C0KHZ2_9ZZZZ</name>
<dbReference type="PANTHER" id="PTHR30231">
    <property type="entry name" value="DNA POLYMERASE III SUBUNIT EPSILON"/>
    <property type="match status" value="1"/>
</dbReference>
<keyword evidence="1" id="KW-0540">Nuclease</keyword>
<dbReference type="CDD" id="cd06127">
    <property type="entry name" value="DEDDh"/>
    <property type="match status" value="1"/>
</dbReference>
<organism evidence="5">
    <name type="scientific">viral metagenome</name>
    <dbReference type="NCBI Taxonomy" id="1070528"/>
    <lineage>
        <taxon>unclassified sequences</taxon>
        <taxon>metagenomes</taxon>
        <taxon>organismal metagenomes</taxon>
    </lineage>
</organism>
<evidence type="ECO:0000313" key="5">
    <source>
        <dbReference type="EMBL" id="QHU16776.1"/>
    </source>
</evidence>
<dbReference type="EMBL" id="MN740889">
    <property type="protein sequence ID" value="QHU16776.1"/>
    <property type="molecule type" value="Genomic_DNA"/>
</dbReference>
<sequence length="228" mass="27161">MEKKHRILIFDTETTDKIPKVKSGEIVYIHQYPYILQLSFVVYNTFTKEVEKKHDYYIKIPSNIIITPFITELTGITNEICETKGIDIVEAINIFHDEYMKCGCIIAHNIQFDIQMINIELQRNKEIILQKYPYCMNIFNAMFERLNGITHYCTLRHGINVCKIQVMSKENKPYNKWPKLCELYKHLFNEDLQGFHNSLFDVSACLRCYLKMRLNIVMTDEEFTRIHQ</sequence>
<dbReference type="GO" id="GO:0003676">
    <property type="term" value="F:nucleic acid binding"/>
    <property type="evidence" value="ECO:0007669"/>
    <property type="project" value="InterPro"/>
</dbReference>
<reference evidence="5" key="1">
    <citation type="journal article" date="2020" name="Nature">
        <title>Giant virus diversity and host interactions through global metagenomics.</title>
        <authorList>
            <person name="Schulz F."/>
            <person name="Roux S."/>
            <person name="Paez-Espino D."/>
            <person name="Jungbluth S."/>
            <person name="Walsh D.A."/>
            <person name="Denef V.J."/>
            <person name="McMahon K.D."/>
            <person name="Konstantinidis K.T."/>
            <person name="Eloe-Fadrosh E.A."/>
            <person name="Kyrpides N.C."/>
            <person name="Woyke T."/>
        </authorList>
    </citation>
    <scope>NUCLEOTIDE SEQUENCE</scope>
    <source>
        <strain evidence="5">GVMAG-S-3300012000-53</strain>
    </source>
</reference>
<evidence type="ECO:0000256" key="1">
    <source>
        <dbReference type="ARBA" id="ARBA00022722"/>
    </source>
</evidence>
<dbReference type="AlphaFoldDB" id="A0A6C0KHZ2"/>
<dbReference type="Pfam" id="PF00929">
    <property type="entry name" value="RNase_T"/>
    <property type="match status" value="1"/>
</dbReference>
<dbReference type="PANTHER" id="PTHR30231:SF4">
    <property type="entry name" value="PROTEIN NEN2"/>
    <property type="match status" value="1"/>
</dbReference>
<dbReference type="SUPFAM" id="SSF53098">
    <property type="entry name" value="Ribonuclease H-like"/>
    <property type="match status" value="1"/>
</dbReference>
<evidence type="ECO:0000259" key="4">
    <source>
        <dbReference type="SMART" id="SM00479"/>
    </source>
</evidence>
<dbReference type="InterPro" id="IPR036397">
    <property type="entry name" value="RNaseH_sf"/>
</dbReference>
<accession>A0A6C0KHZ2</accession>
<dbReference type="SMART" id="SM00479">
    <property type="entry name" value="EXOIII"/>
    <property type="match status" value="1"/>
</dbReference>
<proteinExistence type="predicted"/>
<dbReference type="InterPro" id="IPR013520">
    <property type="entry name" value="Ribonucl_H"/>
</dbReference>
<evidence type="ECO:0000256" key="2">
    <source>
        <dbReference type="ARBA" id="ARBA00022801"/>
    </source>
</evidence>
<evidence type="ECO:0000256" key="3">
    <source>
        <dbReference type="ARBA" id="ARBA00022839"/>
    </source>
</evidence>
<keyword evidence="2" id="KW-0378">Hydrolase</keyword>